<dbReference type="PANTHER" id="PTHR35775">
    <property type="match status" value="1"/>
</dbReference>
<keyword evidence="6 11" id="KW-0812">Transmembrane</keyword>
<evidence type="ECO:0000256" key="1">
    <source>
        <dbReference type="ARBA" id="ARBA00003541"/>
    </source>
</evidence>
<dbReference type="GO" id="GO:0009522">
    <property type="term" value="C:photosystem I"/>
    <property type="evidence" value="ECO:0007669"/>
    <property type="project" value="UniProtKB-KW"/>
</dbReference>
<evidence type="ECO:0000256" key="8">
    <source>
        <dbReference type="ARBA" id="ARBA00022989"/>
    </source>
</evidence>
<comment type="similarity">
    <text evidence="3">Belongs to the PsaI family.</text>
</comment>
<comment type="subcellular location">
    <subcellularLocation>
        <location evidence="2">Plastid</location>
        <location evidence="2">Chloroplast thylakoid membrane</location>
        <topology evidence="2">Single-pass membrane protein</topology>
    </subcellularLocation>
</comment>
<evidence type="ECO:0000256" key="11">
    <source>
        <dbReference type="SAM" id="Phobius"/>
    </source>
</evidence>
<dbReference type="SUPFAM" id="SSF81540">
    <property type="entry name" value="Subunit VIII of photosystem I reaction centre, PsaI"/>
    <property type="match status" value="1"/>
</dbReference>
<evidence type="ECO:0000256" key="5">
    <source>
        <dbReference type="ARBA" id="ARBA00022531"/>
    </source>
</evidence>
<dbReference type="EMBL" id="DUZY01000443">
    <property type="protein sequence ID" value="DAD49810.1"/>
    <property type="molecule type" value="Genomic_DNA"/>
</dbReference>
<name>A0A822ZZ67_NELNU</name>
<reference evidence="12 13" key="1">
    <citation type="journal article" date="2020" name="Mol. Biol. Evol.">
        <title>Distinct Expression and Methylation Patterns for Genes with Different Fates following a Single Whole-Genome Duplication in Flowering Plants.</title>
        <authorList>
            <person name="Shi T."/>
            <person name="Rahmani R.S."/>
            <person name="Gugger P.F."/>
            <person name="Wang M."/>
            <person name="Li H."/>
            <person name="Zhang Y."/>
            <person name="Li Z."/>
            <person name="Wang Q."/>
            <person name="Van de Peer Y."/>
            <person name="Marchal K."/>
            <person name="Chen J."/>
        </authorList>
    </citation>
    <scope>NUCLEOTIDE SEQUENCE [LARGE SCALE GENOMIC DNA]</scope>
    <source>
        <tissue evidence="12">Leaf</tissue>
    </source>
</reference>
<dbReference type="GO" id="GO:0015979">
    <property type="term" value="P:photosynthesis"/>
    <property type="evidence" value="ECO:0007669"/>
    <property type="project" value="UniProtKB-KW"/>
</dbReference>
<gene>
    <name evidence="12" type="ORF">HUJ06_000197</name>
</gene>
<evidence type="ECO:0000256" key="2">
    <source>
        <dbReference type="ARBA" id="ARBA00004581"/>
    </source>
</evidence>
<comment type="caution">
    <text evidence="12">The sequence shown here is derived from an EMBL/GenBank/DDBJ whole genome shotgun (WGS) entry which is preliminary data.</text>
</comment>
<evidence type="ECO:0000256" key="4">
    <source>
        <dbReference type="ARBA" id="ARBA00019929"/>
    </source>
</evidence>
<accession>A0A822ZZ67</accession>
<evidence type="ECO:0000256" key="9">
    <source>
        <dbReference type="ARBA" id="ARBA00023078"/>
    </source>
</evidence>
<keyword evidence="5" id="KW-0602">Photosynthesis</keyword>
<comment type="function">
    <text evidence="1">May help in the organization of the PsaL subunit.</text>
</comment>
<keyword evidence="7" id="KW-0603">Photosystem I</keyword>
<keyword evidence="10 11" id="KW-0472">Membrane</keyword>
<dbReference type="Pfam" id="PF00796">
    <property type="entry name" value="PSI_8"/>
    <property type="match status" value="1"/>
</dbReference>
<evidence type="ECO:0000256" key="7">
    <source>
        <dbReference type="ARBA" id="ARBA00022836"/>
    </source>
</evidence>
<evidence type="ECO:0000256" key="10">
    <source>
        <dbReference type="ARBA" id="ARBA00023136"/>
    </source>
</evidence>
<sequence length="88" mass="10005">MTTFNLPSIFVPLVGLVFPAIAMASLFLMFKKQDCLDPMGSNLIHFFFQDWDLDHNTDIYLVEYGTTSGFLQTQMKKSCYACGNMIYG</sequence>
<dbReference type="InterPro" id="IPR036357">
    <property type="entry name" value="PSI_PsaI_sf"/>
</dbReference>
<organism evidence="12 13">
    <name type="scientific">Nelumbo nucifera</name>
    <name type="common">Sacred lotus</name>
    <dbReference type="NCBI Taxonomy" id="4432"/>
    <lineage>
        <taxon>Eukaryota</taxon>
        <taxon>Viridiplantae</taxon>
        <taxon>Streptophyta</taxon>
        <taxon>Embryophyta</taxon>
        <taxon>Tracheophyta</taxon>
        <taxon>Spermatophyta</taxon>
        <taxon>Magnoliopsida</taxon>
        <taxon>Proteales</taxon>
        <taxon>Nelumbonaceae</taxon>
        <taxon>Nelumbo</taxon>
    </lineage>
</organism>
<dbReference type="PANTHER" id="PTHR35775:SF2">
    <property type="entry name" value="PHOTOSYSTEM I REACTION CENTER SUBUNIT VIII"/>
    <property type="match status" value="1"/>
</dbReference>
<keyword evidence="13" id="KW-1185">Reference proteome</keyword>
<protein>
    <recommendedName>
        <fullName evidence="4">Photosystem I reaction center subunit VIII</fullName>
    </recommendedName>
</protein>
<keyword evidence="8 11" id="KW-1133">Transmembrane helix</keyword>
<dbReference type="NCBIfam" id="TIGR03052">
    <property type="entry name" value="PS_I_psaI"/>
    <property type="match status" value="1"/>
</dbReference>
<dbReference type="InterPro" id="IPR001302">
    <property type="entry name" value="PSI_PsaI"/>
</dbReference>
<evidence type="ECO:0000313" key="12">
    <source>
        <dbReference type="EMBL" id="DAD49810.1"/>
    </source>
</evidence>
<feature type="transmembrane region" description="Helical" evidence="11">
    <location>
        <begin position="6"/>
        <end position="30"/>
    </location>
</feature>
<keyword evidence="9" id="KW-0793">Thylakoid</keyword>
<dbReference type="GO" id="GO:0009535">
    <property type="term" value="C:chloroplast thylakoid membrane"/>
    <property type="evidence" value="ECO:0007669"/>
    <property type="project" value="UniProtKB-SubCell"/>
</dbReference>
<dbReference type="Proteomes" id="UP000607653">
    <property type="component" value="Unassembled WGS sequence"/>
</dbReference>
<proteinExistence type="inferred from homology"/>
<evidence type="ECO:0000256" key="3">
    <source>
        <dbReference type="ARBA" id="ARBA00005252"/>
    </source>
</evidence>
<dbReference type="AlphaFoldDB" id="A0A822ZZ67"/>
<dbReference type="HAMAP" id="MF_00431">
    <property type="entry name" value="PSI_PsaI"/>
    <property type="match status" value="1"/>
</dbReference>
<evidence type="ECO:0000313" key="13">
    <source>
        <dbReference type="Proteomes" id="UP000607653"/>
    </source>
</evidence>
<evidence type="ECO:0000256" key="6">
    <source>
        <dbReference type="ARBA" id="ARBA00022692"/>
    </source>
</evidence>